<dbReference type="EMBL" id="FXTT01000004">
    <property type="protein sequence ID" value="SMP30572.1"/>
    <property type="molecule type" value="Genomic_DNA"/>
</dbReference>
<reference evidence="2 3" key="1">
    <citation type="submission" date="2017-05" db="EMBL/GenBank/DDBJ databases">
        <authorList>
            <person name="Varghese N."/>
            <person name="Submissions S."/>
        </authorList>
    </citation>
    <scope>NUCLEOTIDE SEQUENCE [LARGE SCALE GENOMIC DNA]</scope>
    <source>
        <strain evidence="2 3">DSM 15949</strain>
    </source>
</reference>
<dbReference type="InterPro" id="IPR051531">
    <property type="entry name" value="N-acetyltransferase"/>
</dbReference>
<gene>
    <name evidence="2" type="ORF">SAMN06265374_3289</name>
</gene>
<dbReference type="Proteomes" id="UP001157914">
    <property type="component" value="Unassembled WGS sequence"/>
</dbReference>
<sequence>MSDILLETNRLILRSWRDDDLDPLAEICADPEVMRYFPATLSRDETAGLIKWARDKTSKDGFCFGPVETKSDGAFLGFVGLSVPDYPKPLPFFPCVEVGWRLKRSAWGMGYASEAAREWIRFGFETIGLKEIVSFTTVTNTPSRRVMERIGMTYSPSEDFQHPMLNADHPLSNHVLYRLSKSSRDKQR</sequence>
<dbReference type="Pfam" id="PF13302">
    <property type="entry name" value="Acetyltransf_3"/>
    <property type="match status" value="1"/>
</dbReference>
<dbReference type="InterPro" id="IPR000182">
    <property type="entry name" value="GNAT_dom"/>
</dbReference>
<keyword evidence="3" id="KW-1185">Reference proteome</keyword>
<dbReference type="PANTHER" id="PTHR43792:SF1">
    <property type="entry name" value="N-ACETYLTRANSFERASE DOMAIN-CONTAINING PROTEIN"/>
    <property type="match status" value="1"/>
</dbReference>
<dbReference type="Gene3D" id="3.40.630.30">
    <property type="match status" value="1"/>
</dbReference>
<dbReference type="PROSITE" id="PS51186">
    <property type="entry name" value="GNAT"/>
    <property type="match status" value="1"/>
</dbReference>
<evidence type="ECO:0000313" key="2">
    <source>
        <dbReference type="EMBL" id="SMP30572.1"/>
    </source>
</evidence>
<proteinExistence type="predicted"/>
<evidence type="ECO:0000313" key="3">
    <source>
        <dbReference type="Proteomes" id="UP001157914"/>
    </source>
</evidence>
<evidence type="ECO:0000259" key="1">
    <source>
        <dbReference type="PROSITE" id="PS51186"/>
    </source>
</evidence>
<organism evidence="2 3">
    <name type="scientific">Roseibium denhamense</name>
    <dbReference type="NCBI Taxonomy" id="76305"/>
    <lineage>
        <taxon>Bacteria</taxon>
        <taxon>Pseudomonadati</taxon>
        <taxon>Pseudomonadota</taxon>
        <taxon>Alphaproteobacteria</taxon>
        <taxon>Hyphomicrobiales</taxon>
        <taxon>Stappiaceae</taxon>
        <taxon>Roseibium</taxon>
    </lineage>
</organism>
<protein>
    <submittedName>
        <fullName evidence="2">Protein N-acetyltransferase, RimJ/RimL family</fullName>
    </submittedName>
</protein>
<dbReference type="PANTHER" id="PTHR43792">
    <property type="entry name" value="GNAT FAMILY, PUTATIVE (AFU_ORTHOLOGUE AFUA_3G00765)-RELATED-RELATED"/>
    <property type="match status" value="1"/>
</dbReference>
<accession>A0ABY1PCG1</accession>
<dbReference type="InterPro" id="IPR016181">
    <property type="entry name" value="Acyl_CoA_acyltransferase"/>
</dbReference>
<dbReference type="SUPFAM" id="SSF55729">
    <property type="entry name" value="Acyl-CoA N-acyltransferases (Nat)"/>
    <property type="match status" value="1"/>
</dbReference>
<feature type="domain" description="N-acetyltransferase" evidence="1">
    <location>
        <begin position="11"/>
        <end position="182"/>
    </location>
</feature>
<name>A0ABY1PCG1_9HYPH</name>
<comment type="caution">
    <text evidence="2">The sequence shown here is derived from an EMBL/GenBank/DDBJ whole genome shotgun (WGS) entry which is preliminary data.</text>
</comment>